<gene>
    <name evidence="1" type="ORF">CU098_013272</name>
</gene>
<accession>A0A367KX14</accession>
<dbReference type="AlphaFoldDB" id="A0A367KX14"/>
<evidence type="ECO:0000313" key="2">
    <source>
        <dbReference type="Proteomes" id="UP000253551"/>
    </source>
</evidence>
<dbReference type="EMBL" id="PJQM01000094">
    <property type="protein sequence ID" value="RCI06753.1"/>
    <property type="molecule type" value="Genomic_DNA"/>
</dbReference>
<proteinExistence type="predicted"/>
<sequence length="66" mass="7903">MLYYVEYPPENAIKYKNIPEFQNYKICFNTNGYEPIQVMKQRKLGNPLTYLTKHYLRLLVGVRATD</sequence>
<dbReference type="OrthoDB" id="2288259at2759"/>
<reference evidence="1 2" key="1">
    <citation type="journal article" date="2018" name="G3 (Bethesda)">
        <title>Phylogenetic and Phylogenomic Definition of Rhizopus Species.</title>
        <authorList>
            <person name="Gryganskyi A.P."/>
            <person name="Golan J."/>
            <person name="Dolatabadi S."/>
            <person name="Mondo S."/>
            <person name="Robb S."/>
            <person name="Idnurm A."/>
            <person name="Muszewska A."/>
            <person name="Steczkiewicz K."/>
            <person name="Masonjones S."/>
            <person name="Liao H.L."/>
            <person name="Gajdeczka M.T."/>
            <person name="Anike F."/>
            <person name="Vuek A."/>
            <person name="Anishchenko I.M."/>
            <person name="Voigt K."/>
            <person name="de Hoog G.S."/>
            <person name="Smith M.E."/>
            <person name="Heitman J."/>
            <person name="Vilgalys R."/>
            <person name="Stajich J.E."/>
        </authorList>
    </citation>
    <scope>NUCLEOTIDE SEQUENCE [LARGE SCALE GENOMIC DNA]</scope>
    <source>
        <strain evidence="1 2">LSU 92-RS-03</strain>
    </source>
</reference>
<keyword evidence="2" id="KW-1185">Reference proteome</keyword>
<organism evidence="1 2">
    <name type="scientific">Rhizopus stolonifer</name>
    <name type="common">Rhizopus nigricans</name>
    <dbReference type="NCBI Taxonomy" id="4846"/>
    <lineage>
        <taxon>Eukaryota</taxon>
        <taxon>Fungi</taxon>
        <taxon>Fungi incertae sedis</taxon>
        <taxon>Mucoromycota</taxon>
        <taxon>Mucoromycotina</taxon>
        <taxon>Mucoromycetes</taxon>
        <taxon>Mucorales</taxon>
        <taxon>Mucorineae</taxon>
        <taxon>Rhizopodaceae</taxon>
        <taxon>Rhizopus</taxon>
    </lineage>
</organism>
<name>A0A367KX14_RHIST</name>
<dbReference type="Proteomes" id="UP000253551">
    <property type="component" value="Unassembled WGS sequence"/>
</dbReference>
<evidence type="ECO:0000313" key="1">
    <source>
        <dbReference type="EMBL" id="RCI06753.1"/>
    </source>
</evidence>
<comment type="caution">
    <text evidence="1">The sequence shown here is derived from an EMBL/GenBank/DDBJ whole genome shotgun (WGS) entry which is preliminary data.</text>
</comment>
<protein>
    <submittedName>
        <fullName evidence="1">Uncharacterized protein</fullName>
    </submittedName>
</protein>